<evidence type="ECO:0000256" key="4">
    <source>
        <dbReference type="ARBA" id="ARBA00023125"/>
    </source>
</evidence>
<evidence type="ECO:0000259" key="8">
    <source>
        <dbReference type="SMART" id="SM01268"/>
    </source>
</evidence>
<dbReference type="GO" id="GO:0005634">
    <property type="term" value="C:nucleus"/>
    <property type="evidence" value="ECO:0007669"/>
    <property type="project" value="UniProtKB-SubCell"/>
</dbReference>
<comment type="similarity">
    <text evidence="2">Belongs to the Su(H) family.</text>
</comment>
<evidence type="ECO:0000256" key="2">
    <source>
        <dbReference type="ARBA" id="ARBA00009704"/>
    </source>
</evidence>
<protein>
    <submittedName>
        <fullName evidence="9">SuH</fullName>
    </submittedName>
</protein>
<dbReference type="SMART" id="SM01267">
    <property type="entry name" value="LAG1_DNAbind"/>
    <property type="match status" value="1"/>
</dbReference>
<dbReference type="InterPro" id="IPR014756">
    <property type="entry name" value="Ig_E-set"/>
</dbReference>
<dbReference type="InterPro" id="IPR015351">
    <property type="entry name" value="RBP-J/Cbf11/Cbf12_DNA-bd"/>
</dbReference>
<dbReference type="InterPro" id="IPR040159">
    <property type="entry name" value="CLS_fam"/>
</dbReference>
<reference evidence="9 10" key="1">
    <citation type="journal article" date="2023" name="BMC Biol.">
        <title>The compact genome of the sponge Oopsacas minuta (Hexactinellida) is lacking key metazoan core genes.</title>
        <authorList>
            <person name="Santini S."/>
            <person name="Schenkelaars Q."/>
            <person name="Jourda C."/>
            <person name="Duchesne M."/>
            <person name="Belahbib H."/>
            <person name="Rocher C."/>
            <person name="Selva M."/>
            <person name="Riesgo A."/>
            <person name="Vervoort M."/>
            <person name="Leys S.P."/>
            <person name="Kodjabachian L."/>
            <person name="Le Bivic A."/>
            <person name="Borchiellini C."/>
            <person name="Claverie J.M."/>
            <person name="Renard E."/>
        </authorList>
    </citation>
    <scope>NUCLEOTIDE SEQUENCE [LARGE SCALE GENOMIC DNA]</scope>
    <source>
        <strain evidence="9">SPO-2</strain>
    </source>
</reference>
<dbReference type="InterPro" id="IPR038007">
    <property type="entry name" value="RBP-Jkappa_IPT"/>
</dbReference>
<dbReference type="GO" id="GO:0001228">
    <property type="term" value="F:DNA-binding transcription activator activity, RNA polymerase II-specific"/>
    <property type="evidence" value="ECO:0007669"/>
    <property type="project" value="InterPro"/>
</dbReference>
<keyword evidence="10" id="KW-1185">Reference proteome</keyword>
<evidence type="ECO:0000256" key="6">
    <source>
        <dbReference type="ARBA" id="ARBA00023242"/>
    </source>
</evidence>
<dbReference type="InterPro" id="IPR036358">
    <property type="entry name" value="BTD_sf"/>
</dbReference>
<dbReference type="InterPro" id="IPR015350">
    <property type="entry name" value="Beta-trefoil_DNA-bd_dom"/>
</dbReference>
<dbReference type="InterPro" id="IPR008967">
    <property type="entry name" value="p53-like_TF_DNA-bd_sf"/>
</dbReference>
<dbReference type="Pfam" id="PF09271">
    <property type="entry name" value="LAG1-DNAbind"/>
    <property type="match status" value="1"/>
</dbReference>
<evidence type="ECO:0000256" key="5">
    <source>
        <dbReference type="ARBA" id="ARBA00023163"/>
    </source>
</evidence>
<sequence>MDIDNFLILTNPLIPSISSYIRQIEINQSNHSLPYEIILTIRHPKVVQKSYKNEKRFFCPSPSFKISGNGWRLWQRSYLTTEQLANQNNEVSNGAKSNVGMFPQCVALVDTLPEFGQGTQLKDGYASFKSLFFSDRDKRKVFRIETKIYLRPNICLGTFLSNQIRVISKPSKKKQTGAKADKINIPFSLSCNQRNGATYLQPSSSTQELNSQDPACISSGSEICIFNRGRSQAIATRYLSTNQNGAFGTSINFWDTFTIDLVDNRLSDENVEFDCKEGYITYGCYARLTSENGVTLPTLKLERIEKQKLAVPSEREPLGQLQKVAFQVVSTGQYLAFNEDRIVQVSCTSQEFDDQILPDCASLTVVTVEEATYTFHPLLFNILSPPTLIGPCPTILQVGSTFMQGKYLFLELFGSNFTPNLLVFFSTIPTLTFYRSSELIFCLVPSYKQFISGTETMEIFDIPLYLWRKDGILYQTVHKYVYCLLEHFAIDQRNEDSLHTNVTRQPDLHKEFEFNLMTSRNLFFSENQIRPGTNIISPADYGCESGTNCVAPIGTNGIYNREESTPDIHTGTNTFSGISSTNIISMLPSNYATYCQPMIPERNYQIGSNFQTGTNVFEPQVGSLTDGIDLSTPDYPTGGNVFSSPQFRTGTNLLFPPNEYGIVSNSQPETVSVPESHYRLSTECDN</sequence>
<accession>A0AAV7JL55</accession>
<keyword evidence="5" id="KW-0804">Transcription</keyword>
<comment type="caution">
    <text evidence="9">The sequence shown here is derived from an EMBL/GenBank/DDBJ whole genome shotgun (WGS) entry which is preliminary data.</text>
</comment>
<dbReference type="PANTHER" id="PTHR10665">
    <property type="entry name" value="RECOMBINING BINDING PROTEIN SUPPRESSOR OF HAIRLESS"/>
    <property type="match status" value="1"/>
</dbReference>
<gene>
    <name evidence="9" type="ORF">LOD99_6806</name>
</gene>
<dbReference type="Gene3D" id="2.60.40.10">
    <property type="entry name" value="Immunoglobulins"/>
    <property type="match status" value="1"/>
</dbReference>
<dbReference type="Gene3D" id="2.60.40.1450">
    <property type="entry name" value="LAG1, DNA binding domain"/>
    <property type="match status" value="1"/>
</dbReference>
<dbReference type="Proteomes" id="UP001165289">
    <property type="component" value="Unassembled WGS sequence"/>
</dbReference>
<proteinExistence type="inferred from homology"/>
<dbReference type="GO" id="GO:0000978">
    <property type="term" value="F:RNA polymerase II cis-regulatory region sequence-specific DNA binding"/>
    <property type="evidence" value="ECO:0007669"/>
    <property type="project" value="InterPro"/>
</dbReference>
<dbReference type="InterPro" id="IPR013783">
    <property type="entry name" value="Ig-like_fold"/>
</dbReference>
<dbReference type="SUPFAM" id="SSF110217">
    <property type="entry name" value="DNA-binding protein LAG-1 (CSL)"/>
    <property type="match status" value="1"/>
</dbReference>
<evidence type="ECO:0000313" key="9">
    <source>
        <dbReference type="EMBL" id="KAI6649085.1"/>
    </source>
</evidence>
<dbReference type="SMART" id="SM01268">
    <property type="entry name" value="BTD"/>
    <property type="match status" value="1"/>
</dbReference>
<dbReference type="Gene3D" id="2.80.10.50">
    <property type="match status" value="1"/>
</dbReference>
<keyword evidence="6" id="KW-0539">Nucleus</keyword>
<dbReference type="AlphaFoldDB" id="A0AAV7JL55"/>
<feature type="domain" description="RBP-J/Cbf11/Cbf12 DNA binding" evidence="7">
    <location>
        <begin position="38"/>
        <end position="181"/>
    </location>
</feature>
<dbReference type="SUPFAM" id="SSF49417">
    <property type="entry name" value="p53-like transcription factors"/>
    <property type="match status" value="1"/>
</dbReference>
<dbReference type="InterPro" id="IPR037095">
    <property type="entry name" value="RBP-J/Cbf11_DNA-bd_sf"/>
</dbReference>
<evidence type="ECO:0000259" key="7">
    <source>
        <dbReference type="SMART" id="SM01267"/>
    </source>
</evidence>
<evidence type="ECO:0000313" key="10">
    <source>
        <dbReference type="Proteomes" id="UP001165289"/>
    </source>
</evidence>
<dbReference type="SUPFAM" id="SSF81296">
    <property type="entry name" value="E set domains"/>
    <property type="match status" value="1"/>
</dbReference>
<dbReference type="Pfam" id="PF20144">
    <property type="entry name" value="TIG_SUH"/>
    <property type="match status" value="1"/>
</dbReference>
<evidence type="ECO:0000256" key="3">
    <source>
        <dbReference type="ARBA" id="ARBA00023015"/>
    </source>
</evidence>
<dbReference type="Pfam" id="PF09270">
    <property type="entry name" value="BTD"/>
    <property type="match status" value="1"/>
</dbReference>
<organism evidence="9 10">
    <name type="scientific">Oopsacas minuta</name>
    <dbReference type="NCBI Taxonomy" id="111878"/>
    <lineage>
        <taxon>Eukaryota</taxon>
        <taxon>Metazoa</taxon>
        <taxon>Porifera</taxon>
        <taxon>Hexactinellida</taxon>
        <taxon>Hexasterophora</taxon>
        <taxon>Lyssacinosida</taxon>
        <taxon>Leucopsacidae</taxon>
        <taxon>Oopsacas</taxon>
    </lineage>
</organism>
<dbReference type="EMBL" id="JAKMXF010000322">
    <property type="protein sequence ID" value="KAI6649085.1"/>
    <property type="molecule type" value="Genomic_DNA"/>
</dbReference>
<feature type="domain" description="Beta-trefoil DNA-binding" evidence="8">
    <location>
        <begin position="215"/>
        <end position="363"/>
    </location>
</feature>
<name>A0AAV7JL55_9METZ</name>
<evidence type="ECO:0000256" key="1">
    <source>
        <dbReference type="ARBA" id="ARBA00004123"/>
    </source>
</evidence>
<keyword evidence="4" id="KW-0238">DNA-binding</keyword>
<comment type="subcellular location">
    <subcellularLocation>
        <location evidence="1">Nucleus</location>
    </subcellularLocation>
</comment>
<keyword evidence="3" id="KW-0805">Transcription regulation</keyword>